<dbReference type="Pfam" id="PF13906">
    <property type="entry name" value="AA_permease_C"/>
    <property type="match status" value="4"/>
</dbReference>
<feature type="transmembrane region" description="Helical" evidence="14">
    <location>
        <begin position="1308"/>
        <end position="1328"/>
    </location>
</feature>
<dbReference type="FunFam" id="1.20.1740.10:FF:000050">
    <property type="entry name" value="MGC157082 protein"/>
    <property type="match status" value="3"/>
</dbReference>
<feature type="transmembrane region" description="Helical" evidence="14">
    <location>
        <begin position="675"/>
        <end position="701"/>
    </location>
</feature>
<feature type="region of interest" description="Disordered" evidence="13">
    <location>
        <begin position="1959"/>
        <end position="1983"/>
    </location>
</feature>
<dbReference type="PANTHER" id="PTHR43243:SF10">
    <property type="entry name" value="MGC138914 PROTEIN"/>
    <property type="match status" value="1"/>
</dbReference>
<keyword evidence="6" id="KW-0029">Amino-acid transport</keyword>
<keyword evidence="3" id="KW-0813">Transport</keyword>
<feature type="transmembrane region" description="Helical" evidence="14">
    <location>
        <begin position="148"/>
        <end position="169"/>
    </location>
</feature>
<feature type="region of interest" description="Disordered" evidence="13">
    <location>
        <begin position="3232"/>
        <end position="3255"/>
    </location>
</feature>
<feature type="transmembrane region" description="Helical" evidence="14">
    <location>
        <begin position="770"/>
        <end position="788"/>
    </location>
</feature>
<evidence type="ECO:0000259" key="16">
    <source>
        <dbReference type="Pfam" id="PF13906"/>
    </source>
</evidence>
<feature type="transmembrane region" description="Helical" evidence="14">
    <location>
        <begin position="1908"/>
        <end position="1927"/>
    </location>
</feature>
<evidence type="ECO:0000256" key="12">
    <source>
        <dbReference type="ARBA" id="ARBA00034450"/>
    </source>
</evidence>
<feature type="transmembrane region" description="Helical" evidence="14">
    <location>
        <begin position="2618"/>
        <end position="2637"/>
    </location>
</feature>
<comment type="subcellular location">
    <subcellularLocation>
        <location evidence="1">Cell membrane</location>
        <topology evidence="1">Multi-pass membrane protein</topology>
    </subcellularLocation>
</comment>
<keyword evidence="9" id="KW-0325">Glycoprotein</keyword>
<feature type="transmembrane region" description="Helical" evidence="14">
    <location>
        <begin position="609"/>
        <end position="631"/>
    </location>
</feature>
<feature type="transmembrane region" description="Helical" evidence="14">
    <location>
        <begin position="2182"/>
        <end position="2208"/>
    </location>
</feature>
<feature type="transmembrane region" description="Helical" evidence="14">
    <location>
        <begin position="190"/>
        <end position="211"/>
    </location>
</feature>
<feature type="transmembrane region" description="Helical" evidence="14">
    <location>
        <begin position="2042"/>
        <end position="2062"/>
    </location>
</feature>
<feature type="transmembrane region" description="Helical" evidence="14">
    <location>
        <begin position="1129"/>
        <end position="1148"/>
    </location>
</feature>
<name>A0AAD4Y4S2_OVIAM</name>
<dbReference type="InterPro" id="IPR002293">
    <property type="entry name" value="AA/rel_permease1"/>
</dbReference>
<feature type="transmembrane region" description="Helical" evidence="14">
    <location>
        <begin position="1064"/>
        <end position="1084"/>
    </location>
</feature>
<evidence type="ECO:0000256" key="3">
    <source>
        <dbReference type="ARBA" id="ARBA00022448"/>
    </source>
</evidence>
<feature type="transmembrane region" description="Helical" evidence="14">
    <location>
        <begin position="2403"/>
        <end position="2425"/>
    </location>
</feature>
<dbReference type="GO" id="GO:0005886">
    <property type="term" value="C:plasma membrane"/>
    <property type="evidence" value="ECO:0007669"/>
    <property type="project" value="UniProtKB-SubCell"/>
</dbReference>
<dbReference type="PANTHER" id="PTHR43243">
    <property type="entry name" value="INNER MEMBRANE TRANSPORTER YGJI-RELATED"/>
    <property type="match status" value="1"/>
</dbReference>
<feature type="transmembrane region" description="Helical" evidence="14">
    <location>
        <begin position="2010"/>
        <end position="2030"/>
    </location>
</feature>
<feature type="domain" description="Cationic amino acid transporter C-terminal" evidence="16">
    <location>
        <begin position="2616"/>
        <end position="2654"/>
    </location>
</feature>
<evidence type="ECO:0000256" key="13">
    <source>
        <dbReference type="SAM" id="MobiDB-lite"/>
    </source>
</evidence>
<feature type="transmembrane region" description="Helical" evidence="14">
    <location>
        <begin position="911"/>
        <end position="932"/>
    </location>
</feature>
<comment type="catalytic activity">
    <reaction evidence="11">
        <text>L-arginine(in) = L-arginine(out)</text>
        <dbReference type="Rhea" id="RHEA:32143"/>
        <dbReference type="ChEBI" id="CHEBI:32682"/>
    </reaction>
</comment>
<dbReference type="Pfam" id="PF00324">
    <property type="entry name" value="AA_permease"/>
    <property type="match status" value="1"/>
</dbReference>
<feature type="transmembrane region" description="Helical" evidence="14">
    <location>
        <begin position="962"/>
        <end position="981"/>
    </location>
</feature>
<feature type="transmembrane region" description="Helical" evidence="14">
    <location>
        <begin position="1848"/>
        <end position="1871"/>
    </location>
</feature>
<comment type="catalytic activity">
    <reaction evidence="10">
        <text>L-lysine(in) = L-lysine(out)</text>
        <dbReference type="Rhea" id="RHEA:70935"/>
        <dbReference type="ChEBI" id="CHEBI:32551"/>
    </reaction>
</comment>
<dbReference type="FunFam" id="1.20.1740.10:FF:000024">
    <property type="entry name" value="High affinity cationic amino acid transporter 1"/>
    <property type="match status" value="4"/>
</dbReference>
<evidence type="ECO:0008006" key="19">
    <source>
        <dbReference type="Google" id="ProtNLM"/>
    </source>
</evidence>
<feature type="transmembrane region" description="Helical" evidence="14">
    <location>
        <begin position="3312"/>
        <end position="3332"/>
    </location>
</feature>
<evidence type="ECO:0000256" key="5">
    <source>
        <dbReference type="ARBA" id="ARBA00022692"/>
    </source>
</evidence>
<keyword evidence="4" id="KW-1003">Cell membrane</keyword>
<feature type="transmembrane region" description="Helical" evidence="14">
    <location>
        <begin position="116"/>
        <end position="142"/>
    </location>
</feature>
<evidence type="ECO:0000256" key="6">
    <source>
        <dbReference type="ARBA" id="ARBA00022970"/>
    </source>
</evidence>
<evidence type="ECO:0000256" key="4">
    <source>
        <dbReference type="ARBA" id="ARBA00022475"/>
    </source>
</evidence>
<keyword evidence="8 14" id="KW-0472">Membrane</keyword>
<evidence type="ECO:0000313" key="17">
    <source>
        <dbReference type="EMBL" id="KAI4534939.1"/>
    </source>
</evidence>
<feature type="transmembrane region" description="Helical" evidence="14">
    <location>
        <begin position="2981"/>
        <end position="3003"/>
    </location>
</feature>
<feature type="transmembrane region" description="Helical" evidence="14">
    <location>
        <begin position="2876"/>
        <end position="2899"/>
    </location>
</feature>
<feature type="transmembrane region" description="Helical" evidence="14">
    <location>
        <begin position="987"/>
        <end position="1008"/>
    </location>
</feature>
<gene>
    <name evidence="17" type="ORF">MG293_015799</name>
</gene>
<feature type="transmembrane region" description="Helical" evidence="14">
    <location>
        <begin position="2806"/>
        <end position="2825"/>
    </location>
</feature>
<feature type="domain" description="Cationic amino acid transporter C-terminal" evidence="16">
    <location>
        <begin position="3343"/>
        <end position="3393"/>
    </location>
</feature>
<feature type="transmembrane region" description="Helical" evidence="14">
    <location>
        <begin position="2715"/>
        <end position="2734"/>
    </location>
</feature>
<evidence type="ECO:0000256" key="11">
    <source>
        <dbReference type="ARBA" id="ARBA00034423"/>
    </source>
</evidence>
<evidence type="ECO:0000256" key="9">
    <source>
        <dbReference type="ARBA" id="ARBA00023180"/>
    </source>
</evidence>
<dbReference type="InterPro" id="IPR004841">
    <property type="entry name" value="AA-permease/SLC12A_dom"/>
</dbReference>
<organism evidence="17 18">
    <name type="scientific">Ovis ammon polii</name>
    <dbReference type="NCBI Taxonomy" id="230172"/>
    <lineage>
        <taxon>Eukaryota</taxon>
        <taxon>Metazoa</taxon>
        <taxon>Chordata</taxon>
        <taxon>Craniata</taxon>
        <taxon>Vertebrata</taxon>
        <taxon>Euteleostomi</taxon>
        <taxon>Mammalia</taxon>
        <taxon>Eutheria</taxon>
        <taxon>Laurasiatheria</taxon>
        <taxon>Artiodactyla</taxon>
        <taxon>Ruminantia</taxon>
        <taxon>Pecora</taxon>
        <taxon>Bovidae</taxon>
        <taxon>Caprinae</taxon>
        <taxon>Ovis</taxon>
    </lineage>
</organism>
<dbReference type="NCBIfam" id="TIGR00906">
    <property type="entry name" value="2A0303"/>
    <property type="match status" value="1"/>
</dbReference>
<feature type="transmembrane region" description="Helical" evidence="14">
    <location>
        <begin position="2585"/>
        <end position="2606"/>
    </location>
</feature>
<feature type="transmembrane region" description="Helical" evidence="14">
    <location>
        <begin position="369"/>
        <end position="388"/>
    </location>
</feature>
<feature type="compositionally biased region" description="Basic and acidic residues" evidence="13">
    <location>
        <begin position="3232"/>
        <end position="3249"/>
    </location>
</feature>
<feature type="region of interest" description="Disordered" evidence="13">
    <location>
        <begin position="1"/>
        <end position="34"/>
    </location>
</feature>
<feature type="transmembrane region" description="Helical" evidence="14">
    <location>
        <begin position="1371"/>
        <end position="1392"/>
    </location>
</feature>
<feature type="transmembrane region" description="Helical" evidence="14">
    <location>
        <begin position="864"/>
        <end position="891"/>
    </location>
</feature>
<evidence type="ECO:0000256" key="2">
    <source>
        <dbReference type="ARBA" id="ARBA00008572"/>
    </source>
</evidence>
<feature type="transmembrane region" description="Helical" evidence="14">
    <location>
        <begin position="2668"/>
        <end position="2695"/>
    </location>
</feature>
<dbReference type="Proteomes" id="UP001214576">
    <property type="component" value="Unassembled WGS sequence"/>
</dbReference>
<dbReference type="InterPro" id="IPR029485">
    <property type="entry name" value="CAT_C"/>
</dbReference>
<feature type="transmembrane region" description="Helical" evidence="14">
    <location>
        <begin position="3370"/>
        <end position="3388"/>
    </location>
</feature>
<feature type="transmembrane region" description="Helical" evidence="14">
    <location>
        <begin position="242"/>
        <end position="263"/>
    </location>
</feature>
<feature type="transmembrane region" description="Helical" evidence="14">
    <location>
        <begin position="1154"/>
        <end position="1172"/>
    </location>
</feature>
<feature type="domain" description="Amino acid permease/ SLC12A" evidence="15">
    <location>
        <begin position="261"/>
        <end position="425"/>
    </location>
</feature>
<feature type="transmembrane region" description="Helical" evidence="14">
    <location>
        <begin position="1633"/>
        <end position="1652"/>
    </location>
</feature>
<keyword evidence="7 14" id="KW-1133">Transmembrane helix</keyword>
<feature type="transmembrane region" description="Helical" evidence="14">
    <location>
        <begin position="467"/>
        <end position="487"/>
    </location>
</feature>
<feature type="transmembrane region" description="Helical" evidence="14">
    <location>
        <begin position="2911"/>
        <end position="2933"/>
    </location>
</feature>
<feature type="transmembrane region" description="Helical" evidence="14">
    <location>
        <begin position="1771"/>
        <end position="1792"/>
    </location>
</feature>
<dbReference type="Gene3D" id="1.20.1740.10">
    <property type="entry name" value="Amino acid/polyamine transporter I"/>
    <property type="match status" value="12"/>
</dbReference>
<feature type="transmembrane region" description="Helical" evidence="14">
    <location>
        <begin position="1933"/>
        <end position="1952"/>
    </location>
</feature>
<feature type="domain" description="Cationic amino acid transporter C-terminal" evidence="16">
    <location>
        <begin position="530"/>
        <end position="567"/>
    </location>
</feature>
<feature type="transmembrane region" description="Helical" evidence="14">
    <location>
        <begin position="831"/>
        <end position="852"/>
    </location>
</feature>
<feature type="transmembrane region" description="Helical" evidence="14">
    <location>
        <begin position="532"/>
        <end position="551"/>
    </location>
</feature>
<feature type="domain" description="Cationic amino acid transporter C-terminal" evidence="16">
    <location>
        <begin position="1127"/>
        <end position="1177"/>
    </location>
</feature>
<feature type="transmembrane region" description="Helical" evidence="14">
    <location>
        <begin position="643"/>
        <end position="663"/>
    </location>
</feature>
<feature type="transmembrane region" description="Helical" evidence="14">
    <location>
        <begin position="3341"/>
        <end position="3364"/>
    </location>
</feature>
<feature type="region of interest" description="Disordered" evidence="13">
    <location>
        <begin position="3397"/>
        <end position="3420"/>
    </location>
</feature>
<feature type="transmembrane region" description="Helical" evidence="14">
    <location>
        <begin position="400"/>
        <end position="417"/>
    </location>
</feature>
<evidence type="ECO:0000256" key="1">
    <source>
        <dbReference type="ARBA" id="ARBA00004651"/>
    </source>
</evidence>
<dbReference type="GO" id="GO:0061459">
    <property type="term" value="F:L-arginine transmembrane transporter activity"/>
    <property type="evidence" value="ECO:0007669"/>
    <property type="project" value="UniProtKB-ARBA"/>
</dbReference>
<proteinExistence type="inferred from homology"/>
<keyword evidence="18" id="KW-1185">Reference proteome</keyword>
<feature type="transmembrane region" description="Helical" evidence="14">
    <location>
        <begin position="2152"/>
        <end position="2170"/>
    </location>
</feature>
<feature type="transmembrane region" description="Helical" evidence="14">
    <location>
        <begin position="2553"/>
        <end position="2573"/>
    </location>
</feature>
<feature type="transmembrane region" description="Helical" evidence="14">
    <location>
        <begin position="1734"/>
        <end position="1759"/>
    </location>
</feature>
<feature type="transmembrane region" description="Helical" evidence="14">
    <location>
        <begin position="1412"/>
        <end position="1437"/>
    </location>
</feature>
<dbReference type="Pfam" id="PF13520">
    <property type="entry name" value="AA_permease_2"/>
    <property type="match status" value="5"/>
</dbReference>
<feature type="region of interest" description="Disordered" evidence="13">
    <location>
        <begin position="1017"/>
        <end position="1036"/>
    </location>
</feature>
<keyword evidence="5 14" id="KW-0812">Transmembrane</keyword>
<reference evidence="17" key="1">
    <citation type="submission" date="2022-03" db="EMBL/GenBank/DDBJ databases">
        <title>Genomic analyses of argali, domestic sheep and their hybrids provide insights into chromosomal evolution, heterosis and genetic basis of agronomic traits.</title>
        <authorList>
            <person name="Li M."/>
        </authorList>
    </citation>
    <scope>NUCLEOTIDE SEQUENCE</scope>
    <source>
        <strain evidence="17">CAU-MHL-2022a</strain>
        <tissue evidence="17">Skin</tissue>
    </source>
</reference>
<sequence length="3420" mass="374931">MVTTEESRADNNTQMLPAHPAPSPPQQPRGEDCLRCSGLPAAVLGDVSAPAPHGLTSASLTDPVHQALLQGSNHSSSIPPRMRCQDPRQCGQKLVRRQPLKPREGSGIPMTHHLNILHLVVLGVGSTLGVGVYLVVGVVALFVAGPAIIISFLVAALSSVLSGLCYAEIGTRILWTGSVYRYSYISVGELWAFITGWNLILSYIVACASVAKAWSSTFDSLIGNHISQALQKIFFQYMPDYLATYPDFVALAVVLLFTGQAALNPRRSIPWSILITIFICFLAYSGVSAALTLMVPYYLIHPESPLPQAFLYIGWDVARYVVAVTTLCALTSRLQSIFFPIPEVIRDMARDGLLFQRLANVFAHTRTPIMAIMSSGNLAGLLALLFKFNDLLNLMSIENLLVYSLVSFSVLVLRYQLEENLSKKEEIDISECEASPLEPVPETGTSNILKTLWYPINTIPTQESHQIIYGCTLLIVLLLIILSLILAQWPSQVFSGDPVLTTVAVLLLLLITGVTVIIWRQPQDPTALYFKVPALPVLPLVSIFVNIYLMMLMTHRTWTQFGVWNAVADHRSTTPSRMRCQDLRQCGQKLVRRRPLKPREGSEGRMSRCLNTLDLVALGVGITLGAGVYILPGEVTRNKAGPAIVVSFLVAALSSVLSGLCYAEFGARAPGSGSAYLYSYVTVGELCAFITGWNLLLSYAITIASVARAWSSTFDSLIGNHMSRALRGTFPLHVPFFLAKYPDFLALGVVLVMMGILVLGARESALVNKWFTGINILVLGFIILSGFIKGDLHNWQLTEQDYALAAAGSNDSSSLGPPGSGGFAPFGFDGIFQGAATCFFGFVGFDAIATTGGEAQDPQRSIPFSIVVSLLICFLAYFGVSAALTLMVPYYQIHPESPLPQAFLHIGWGPARYVVVVGTFCALSSSLLGTMFSMSRVTYAMADDRLLFQGLAQIHPRTRTPIMAILASGTLAGVTALFLEFSNLVDLMAIGTLLAYSFVVISVLVLRYQPDQKLSKKEKTENEIGTSEREASPLESVPEARISRILKSLCDPISTNPTRKSGQIVYGCALLLVLLLMILTMILAQRSRYVFSGDPAYTTVAVLLLLLIIGVTVIIWRQPQNPSPLTFRVPALPVLPLVSIFVNVYLMMQMTSGIWVQLGIWNVIGFAIYFGYGIQHSLEQNNGQQPPASTFQALDENIPANFPVTLRQIRSLLYDCRNQISEMESLPIVSIDHLLPITSILHRTGLPLSRVDGHCQRLYVFFSQQTAASSTTSRMLHQFVHQFGQKLMCKRLLEPIDESERPVAHLNLLNLVIVGVGRMLIAGVYILAGAVAKYIAGPATIISFLVAAMFSMLSGLCYAEFGAWVPRFGSAYLYSYVTMGQLYAFVIGWNSILPLVTGGEAINPHRSIPWSILITIFICFLAYSGVSVALTLMVPYYQIQPHDPLPQAILHSLWLPARYFVIIGTLCALISRLHSAVSRMPPLIYTMAEDGLLFRVLTRTHVRTGIRVVAMMSAANLTGLMALLFKYTDLVDLVSVGTLFVYSLVAFSVLVLRYQPDQNLNKNENTQGEIEMPGLDGHLLDSEPEARNSNILKSLWFPISTIPTRKSGQIVYGCASLLVVQWSSQGFSGDSGYTPGAVLLLLLIIGVMVIIWRQPQNPIPLYFKHTVASSTTSRMLLQFVHQFGQKLIRKQPLKTIDESKRPEVLLNIQNLVILGVGRMLRGAMYLVAGTVAKYIAGPATIISFLVAALFSMFSGFCYAEFAAWVPHPGSAYLYSYVTMGQLYAFIIGWNSILPLVIGVEAINPHRSIPWSIVITIFICFLAYSGVSAALTLMVPYHQIQPHDPLPQAILHSLWLPARYFVAVGTLCALISRLYSSMFRMPALIYAMAEDGLLFRVLTRTYVRTDTRVVAIMSAGNLTGLMALLFTFTNLVDLVSVGTLLVYSLVAFSILVLRYQPDQNSSKNENTEEEIEVSVPDEHQLDSEPEARNSNILKSLWFPISTIPTRKSGQIVYGCASLLVLLMIILSVILVQWSSQGFSGDSGYTPVAVLLLLFIIGVIVIIWRQPQSPRSHLYFKQTVASSTPSRMLRQYVHQLGQKLVYRRPLEPIEESESPVAHLNSLDLVGFGVASTLGASVYIVAGAVAKYIAGPATIISLLVAALSCVMCGLCYAELRAQVPCSGSVYLYSYVTMGQLCAFIIGWNLILYLVIGTASLSKVWSITFDSLIGNHISQALEGTFSPYMPSFLATFPDFVALALLLVMIVFTGINIFVPIFTILSGFIKGDLHNWQLTEQDYRLNTSGSSDIYSLGPLGSGGFVPFGFDGILRGAALCFYSFVGFDGIVMKGREARNPQRSITLSMVISIFIGFLAYSGVSASVTLMVPYYQIHPYSPLLQAFLHVGWDPARYVMAVVFLCALLYSLLGTMFYMSQLICAMAKDGLLFRGLAQIHAHTGTPVTAVMSSVNLAAMMALLLDLRHIVEHMSTGMIFSNIVGTFSVLVLRYQPNLNDKTEEEVEMEPEVEEHPLDSVPVASTPRILKSLWFPASTIPIQKSGQIVYGCAFLVVLLLTILSLILAQWPNQVFSGDPGLTTVAVLLLLLITGVTVIIWRQPQDPSPLMFRVPALPVLPLVSIFVNIYLMMLMTPRTWTQFGIWNAIGAEALNLHRSIPWSILITIFICFLAYSGVSAALTLMVPYYLIHPVSPLPQAFFHVGWGPARYAVAVGTLWALSSSLVGALIPMPRVIYSMADDGLLFRDLPASTPAPVPPSQPPWLLEFLQVRPHNTLTGGPDIEGIDGIDGKWPSQVFSGDPVLTTVAVLLLLLITGVKVINWRQPQDPSPLPFRTVTSSTMSRMLRQYVGHFGEKLVRRRPLELRVERPRAYLNTLDLVALGVGSTLGAGVYILTGELAKVRAGPATIICFLVAALSCVMSSLCFAEFGARVPRSGTAYLYIYVTVGQLCAFIIGWNLILSYVIGLQVLGTRESTLVNKVFTGINILVLSFIIVSGFIKGDLHNWKLTEQDYALNTSASSDTSSLGPLGSGGFVPFDYEGILHGAATCFYAFLGFDSIATRGEEALNPDRSIPLGIMITLFICFLVYFGVSASLTLMVPYYLIHPDSPFPQAFLHVGWDAARYVVIVGTLCALTSSLLGITFTMPRLVCAMAEDGLLFRRLAWIYDRTGTPIMAIAASGSLAGIMALLFEFRDLVDLVSIGTLLVYSLVALSGLVLRYQQDQNLSKQEKTEEKMEMKPDIEGRPLESVPEEGTSNILKSLCDPINTIPTRKSGQIVYGCAFLLVLLLTILSLVLARWSSQVFSGDPVLTTVAVLLLLFITGVTVIIWRQPQSPTHLYFKVPALPVLPLVSIFLNIYLMVQMTSGAWVQFGIWMVIGFAIYFGYGIRHSLEEKNEPQPPASTSQTLDQNISGHESS</sequence>
<comment type="catalytic activity">
    <reaction evidence="12">
        <text>L-ornithine(in) = L-ornithine(out)</text>
        <dbReference type="Rhea" id="RHEA:71199"/>
        <dbReference type="ChEBI" id="CHEBI:46911"/>
    </reaction>
</comment>
<feature type="transmembrane region" description="Helical" evidence="14">
    <location>
        <begin position="2446"/>
        <end position="2470"/>
    </location>
</feature>
<feature type="transmembrane region" description="Helical" evidence="14">
    <location>
        <begin position="499"/>
        <end position="520"/>
    </location>
</feature>
<feature type="compositionally biased region" description="Basic and acidic residues" evidence="13">
    <location>
        <begin position="1017"/>
        <end position="1032"/>
    </location>
</feature>
<dbReference type="InterPro" id="IPR004755">
    <property type="entry name" value="Cat_AA_permease"/>
</dbReference>
<feature type="transmembrane region" description="Helical" evidence="14">
    <location>
        <begin position="3175"/>
        <end position="3196"/>
    </location>
</feature>
<evidence type="ECO:0000313" key="18">
    <source>
        <dbReference type="Proteomes" id="UP001214576"/>
    </source>
</evidence>
<evidence type="ECO:0000256" key="14">
    <source>
        <dbReference type="SAM" id="Phobius"/>
    </source>
</evidence>
<comment type="similarity">
    <text evidence="2">Belongs to the amino acid-polyamine-organocation (APC) superfamily. Cationic amino acid transporter (CAT) (TC 2.A.3.3) family.</text>
</comment>
<feature type="transmembrane region" description="Helical" evidence="14">
    <location>
        <begin position="3202"/>
        <end position="3221"/>
    </location>
</feature>
<feature type="transmembrane region" description="Helical" evidence="14">
    <location>
        <begin position="3280"/>
        <end position="3300"/>
    </location>
</feature>
<feature type="transmembrane region" description="Helical" evidence="14">
    <location>
        <begin position="1812"/>
        <end position="1836"/>
    </location>
</feature>
<feature type="transmembrane region" description="Helical" evidence="14">
    <location>
        <begin position="1334"/>
        <end position="1359"/>
    </location>
</feature>
<feature type="transmembrane region" description="Helical" evidence="14">
    <location>
        <begin position="2354"/>
        <end position="2383"/>
    </location>
</feature>
<feature type="transmembrane region" description="Helical" evidence="14">
    <location>
        <begin position="1533"/>
        <end position="1552"/>
    </location>
</feature>
<feature type="transmembrane region" description="Helical" evidence="14">
    <location>
        <begin position="275"/>
        <end position="300"/>
    </location>
</feature>
<feature type="transmembrane region" description="Helical" evidence="14">
    <location>
        <begin position="2945"/>
        <end position="2969"/>
    </location>
</feature>
<feature type="transmembrane region" description="Helical" evidence="14">
    <location>
        <begin position="3077"/>
        <end position="3108"/>
    </location>
</feature>
<evidence type="ECO:0000256" key="10">
    <source>
        <dbReference type="ARBA" id="ARBA00034422"/>
    </source>
</evidence>
<evidence type="ECO:0000259" key="15">
    <source>
        <dbReference type="Pfam" id="PF00324"/>
    </source>
</evidence>
<feature type="transmembrane region" description="Helical" evidence="14">
    <location>
        <begin position="744"/>
        <end position="761"/>
    </location>
</feature>
<feature type="transmembrane region" description="Helical" evidence="14">
    <location>
        <begin position="1509"/>
        <end position="1527"/>
    </location>
</feature>
<feature type="compositionally biased region" description="Polar residues" evidence="13">
    <location>
        <begin position="3404"/>
        <end position="3420"/>
    </location>
</feature>
<feature type="transmembrane region" description="Helical" evidence="14">
    <location>
        <begin position="2251"/>
        <end position="2276"/>
    </location>
</feature>
<evidence type="ECO:0000256" key="8">
    <source>
        <dbReference type="ARBA" id="ARBA00023136"/>
    </source>
</evidence>
<accession>A0AAD4Y4S2</accession>
<comment type="caution">
    <text evidence="17">The sequence shown here is derived from an EMBL/GenBank/DDBJ whole genome shotgun (WGS) entry which is preliminary data.</text>
</comment>
<feature type="transmembrane region" description="Helical" evidence="14">
    <location>
        <begin position="3128"/>
        <end position="3154"/>
    </location>
</feature>
<evidence type="ECO:0000256" key="7">
    <source>
        <dbReference type="ARBA" id="ARBA00022989"/>
    </source>
</evidence>
<feature type="transmembrane region" description="Helical" evidence="14">
    <location>
        <begin position="1610"/>
        <end position="1627"/>
    </location>
</feature>
<protein>
    <recommendedName>
        <fullName evidence="19">Cationic amino acid transporter C-terminal domain-containing protein</fullName>
    </recommendedName>
</protein>
<feature type="transmembrane region" description="Helical" evidence="14">
    <location>
        <begin position="2476"/>
        <end position="2498"/>
    </location>
</feature>
<dbReference type="EMBL" id="JAKZEL010000019">
    <property type="protein sequence ID" value="KAI4534939.1"/>
    <property type="molecule type" value="Genomic_DNA"/>
</dbReference>
<feature type="transmembrane region" description="Helical" evidence="14">
    <location>
        <begin position="1096"/>
        <end position="1117"/>
    </location>
</feature>